<comment type="pathway">
    <text evidence="1">Cell wall biogenesis; peptidoglycan biosynthesis.</text>
</comment>
<gene>
    <name evidence="11" type="ORF">A8708_20030</name>
</gene>
<reference evidence="11 12" key="1">
    <citation type="submission" date="2016-05" db="EMBL/GenBank/DDBJ databases">
        <title>Paenibacillus sp. 1ZS3-15 nov., isolated from the rhizosphere soil.</title>
        <authorList>
            <person name="Zhang X.X."/>
            <person name="Zhang J."/>
        </authorList>
    </citation>
    <scope>NUCLEOTIDE SEQUENCE [LARGE SCALE GENOMIC DNA]</scope>
    <source>
        <strain evidence="11 12">1ZS3-15</strain>
    </source>
</reference>
<dbReference type="EMBL" id="LYPB01000076">
    <property type="protein sequence ID" value="OAS16311.1"/>
    <property type="molecule type" value="Genomic_DNA"/>
</dbReference>
<protein>
    <recommendedName>
        <fullName evidence="10">L,D-TPase catalytic domain-containing protein</fullName>
    </recommendedName>
</protein>
<dbReference type="Pfam" id="PF03734">
    <property type="entry name" value="YkuD"/>
    <property type="match status" value="1"/>
</dbReference>
<keyword evidence="9" id="KW-1133">Transmembrane helix</keyword>
<feature type="domain" description="L,D-TPase catalytic" evidence="10">
    <location>
        <begin position="346"/>
        <end position="453"/>
    </location>
</feature>
<proteinExistence type="inferred from homology"/>
<evidence type="ECO:0000256" key="8">
    <source>
        <dbReference type="ARBA" id="ARBA00023316"/>
    </source>
</evidence>
<dbReference type="SUPFAM" id="SSF141523">
    <property type="entry name" value="L,D-transpeptidase catalytic domain-like"/>
    <property type="match status" value="1"/>
</dbReference>
<accession>A0A198A5I2</accession>
<evidence type="ECO:0000256" key="2">
    <source>
        <dbReference type="ARBA" id="ARBA00005992"/>
    </source>
</evidence>
<evidence type="ECO:0000256" key="7">
    <source>
        <dbReference type="ARBA" id="ARBA00022984"/>
    </source>
</evidence>
<keyword evidence="4" id="KW-0808">Transferase</keyword>
<keyword evidence="7" id="KW-0573">Peptidoglycan synthesis</keyword>
<name>A0A198A5I2_9BACL</name>
<dbReference type="InterPro" id="IPR011990">
    <property type="entry name" value="TPR-like_helical_dom_sf"/>
</dbReference>
<keyword evidence="6" id="KW-0133">Cell shape</keyword>
<dbReference type="UniPathway" id="UPA00219"/>
<keyword evidence="8" id="KW-0961">Cell wall biogenesis/degradation</keyword>
<dbReference type="GO" id="GO:0016757">
    <property type="term" value="F:glycosyltransferase activity"/>
    <property type="evidence" value="ECO:0007669"/>
    <property type="project" value="UniProtKB-KW"/>
</dbReference>
<dbReference type="GO" id="GO:0005576">
    <property type="term" value="C:extracellular region"/>
    <property type="evidence" value="ECO:0007669"/>
    <property type="project" value="TreeGrafter"/>
</dbReference>
<evidence type="ECO:0000256" key="9">
    <source>
        <dbReference type="SAM" id="Phobius"/>
    </source>
</evidence>
<dbReference type="SMART" id="SM00028">
    <property type="entry name" value="TPR"/>
    <property type="match status" value="1"/>
</dbReference>
<keyword evidence="5" id="KW-0378">Hydrolase</keyword>
<evidence type="ECO:0000313" key="12">
    <source>
        <dbReference type="Proteomes" id="UP000078454"/>
    </source>
</evidence>
<dbReference type="Gene3D" id="1.25.40.10">
    <property type="entry name" value="Tetratricopeptide repeat domain"/>
    <property type="match status" value="1"/>
</dbReference>
<dbReference type="InterPro" id="IPR005490">
    <property type="entry name" value="LD_TPept_cat_dom"/>
</dbReference>
<dbReference type="InterPro" id="IPR019734">
    <property type="entry name" value="TPR_rpt"/>
</dbReference>
<keyword evidence="9" id="KW-0812">Transmembrane</keyword>
<dbReference type="CDD" id="cd16913">
    <property type="entry name" value="YkuD_like"/>
    <property type="match status" value="1"/>
</dbReference>
<dbReference type="STRING" id="1850517.A8708_20030"/>
<dbReference type="InterPro" id="IPR050979">
    <property type="entry name" value="LD-transpeptidase"/>
</dbReference>
<dbReference type="OrthoDB" id="9787225at2"/>
<dbReference type="Proteomes" id="UP000078454">
    <property type="component" value="Unassembled WGS sequence"/>
</dbReference>
<dbReference type="GO" id="GO:0018104">
    <property type="term" value="P:peptidoglycan-protein cross-linking"/>
    <property type="evidence" value="ECO:0007669"/>
    <property type="project" value="TreeGrafter"/>
</dbReference>
<evidence type="ECO:0000259" key="10">
    <source>
        <dbReference type="Pfam" id="PF03734"/>
    </source>
</evidence>
<dbReference type="GO" id="GO:0008360">
    <property type="term" value="P:regulation of cell shape"/>
    <property type="evidence" value="ECO:0007669"/>
    <property type="project" value="UniProtKB-KW"/>
</dbReference>
<dbReference type="RefSeq" id="WP_068667242.1">
    <property type="nucleotide sequence ID" value="NZ_LYPB01000076.1"/>
</dbReference>
<organism evidence="11 12">
    <name type="scientific">Paenibacillus oryzisoli</name>
    <dbReference type="NCBI Taxonomy" id="1850517"/>
    <lineage>
        <taxon>Bacteria</taxon>
        <taxon>Bacillati</taxon>
        <taxon>Bacillota</taxon>
        <taxon>Bacilli</taxon>
        <taxon>Bacillales</taxon>
        <taxon>Paenibacillaceae</taxon>
        <taxon>Paenibacillus</taxon>
    </lineage>
</organism>
<keyword evidence="9" id="KW-0472">Membrane</keyword>
<dbReference type="Gene3D" id="2.40.440.10">
    <property type="entry name" value="L,D-transpeptidase catalytic domain-like"/>
    <property type="match status" value="1"/>
</dbReference>
<keyword evidence="3" id="KW-0328">Glycosyltransferase</keyword>
<evidence type="ECO:0000256" key="3">
    <source>
        <dbReference type="ARBA" id="ARBA00022676"/>
    </source>
</evidence>
<comment type="caution">
    <text evidence="11">The sequence shown here is derived from an EMBL/GenBank/DDBJ whole genome shotgun (WGS) entry which is preliminary data.</text>
</comment>
<sequence length="493" mass="55128">MIRRNQRFRNQLDDHLVHLHKNLFISHGDPNYHEKVIRYLDANSPEAHFNLGQKFREKGNWKRARFHYKEVLKTYPSPFYSAANRAIHLLDQQQAAHTANLEQTLPGKSKPLLPPFMKMLLLVLLILNVILVIFFAGNQAIPRTISSLKLWSAGTQVSYESVDKPFILYLSPEMSHADIEKKLHAQALVLAKEVPKVTILLYGIVTEDNRDMGKTMLLTNEEDIGRAMVIATYQPEADPLVHIRFLNAEFKEHQPLSAIGANLVRTALASYREDVGQAPAHINELLQDYPLNYLSYIPIEAVSGSNEIKSVYQGDGGWVFNPNATDIAHMFYANVAGGEGVPYEPVHLEVNKRDYQLQLVSGSYLLWNKPIGLGANGSTPDGLYRVTERVQQPKGKTSQSYGDAGLGLGSIALHGTYDESSIGEAKSLGCIRLTNEDIQQLFPFVPKGAEVRILSSELQPNLQDEMNHMSKLTPSSLSLHSESAGDAIFHWLG</sequence>
<dbReference type="AlphaFoldDB" id="A0A198A5I2"/>
<evidence type="ECO:0000256" key="4">
    <source>
        <dbReference type="ARBA" id="ARBA00022679"/>
    </source>
</evidence>
<evidence type="ECO:0000256" key="6">
    <source>
        <dbReference type="ARBA" id="ARBA00022960"/>
    </source>
</evidence>
<comment type="similarity">
    <text evidence="2">Belongs to the YkuD family.</text>
</comment>
<evidence type="ECO:0000256" key="1">
    <source>
        <dbReference type="ARBA" id="ARBA00004752"/>
    </source>
</evidence>
<dbReference type="InterPro" id="IPR038063">
    <property type="entry name" value="Transpep_catalytic_dom"/>
</dbReference>
<evidence type="ECO:0000313" key="11">
    <source>
        <dbReference type="EMBL" id="OAS16311.1"/>
    </source>
</evidence>
<dbReference type="PANTHER" id="PTHR30582">
    <property type="entry name" value="L,D-TRANSPEPTIDASE"/>
    <property type="match status" value="1"/>
</dbReference>
<dbReference type="GO" id="GO:0071555">
    <property type="term" value="P:cell wall organization"/>
    <property type="evidence" value="ECO:0007669"/>
    <property type="project" value="UniProtKB-KW"/>
</dbReference>
<feature type="transmembrane region" description="Helical" evidence="9">
    <location>
        <begin position="119"/>
        <end position="137"/>
    </location>
</feature>
<evidence type="ECO:0000256" key="5">
    <source>
        <dbReference type="ARBA" id="ARBA00022801"/>
    </source>
</evidence>
<dbReference type="SUPFAM" id="SSF48452">
    <property type="entry name" value="TPR-like"/>
    <property type="match status" value="1"/>
</dbReference>
<dbReference type="PANTHER" id="PTHR30582:SF24">
    <property type="entry name" value="L,D-TRANSPEPTIDASE ERFK_SRFK-RELATED"/>
    <property type="match status" value="1"/>
</dbReference>
<keyword evidence="12" id="KW-1185">Reference proteome</keyword>
<dbReference type="GO" id="GO:0071972">
    <property type="term" value="F:peptidoglycan L,D-transpeptidase activity"/>
    <property type="evidence" value="ECO:0007669"/>
    <property type="project" value="TreeGrafter"/>
</dbReference>